<evidence type="ECO:0000313" key="2">
    <source>
        <dbReference type="Proteomes" id="UP000182521"/>
    </source>
</evidence>
<evidence type="ECO:0000313" key="1">
    <source>
        <dbReference type="EMBL" id="APC96522.1"/>
    </source>
</evidence>
<name>A0A1J0KS55_9GAMM</name>
<dbReference type="STRING" id="1542390.KX01_1293"/>
<dbReference type="KEGG" id="frc:KX01_1293"/>
<dbReference type="Proteomes" id="UP000182521">
    <property type="component" value="Chromosome"/>
</dbReference>
<proteinExistence type="predicted"/>
<gene>
    <name evidence="1" type="ORF">KX01_1293</name>
</gene>
<organism evidence="1 2">
    <name type="scientific">Francisella frigiditurris</name>
    <dbReference type="NCBI Taxonomy" id="1542390"/>
    <lineage>
        <taxon>Bacteria</taxon>
        <taxon>Pseudomonadati</taxon>
        <taxon>Pseudomonadota</taxon>
        <taxon>Gammaproteobacteria</taxon>
        <taxon>Thiotrichales</taxon>
        <taxon>Francisellaceae</taxon>
        <taxon>Francisella</taxon>
    </lineage>
</organism>
<sequence>MKYSESLNKYIHKITTSINNIDFHDIPNFKLAKNYPNFHFILPKTCLLECSFIKKDTPFYTILEDQEHMYLIDAYTQNKQSLCIPLSEDNILFNVISSEVIFIPSIMILKAVFDIVPTTIEKLKFSFYLNNEEEDYYFLHNIKSKILDLCTCKIILHYKDGCISQHKGTVRNPLYSIPENVKRVIFLNAPELNLGLVFEAVEIMGFNSNLEVHKVEIILQDLAIKENLNKVNLLPNRFLVFNLFREGLSQFISDGETNFKLPTNNIPCYINYIEGTKEKLIENYYSLVDKLIHLESPSISKQHITTYCTLTDEEKEFREPIIEANITRGMNISVKALYEGKTEVKKEDINYLIWLTTSVTKYNFIEKIDKLFCFLTKQKESLLEYIFDYKYEHNNLLIYLKKEYSAPKYMYMINYIFKEMLSFLLYNMSGVILDIKCIILRHDEKYN</sequence>
<reference evidence="2" key="1">
    <citation type="submission" date="2014-10" db="EMBL/GenBank/DDBJ databases">
        <authorList>
            <person name="Kuske C.R."/>
            <person name="Challacombe J.F."/>
            <person name="Daligault H.E."/>
            <person name="Davenport K.W."/>
            <person name="Johnson S.L."/>
            <person name="Siddaramappa S."/>
            <person name="Petersen J.M."/>
        </authorList>
    </citation>
    <scope>NUCLEOTIDE SEQUENCE [LARGE SCALE GENOMIC DNA]</scope>
    <source>
        <strain evidence="2">CA97-1460</strain>
    </source>
</reference>
<dbReference type="EMBL" id="CP009654">
    <property type="protein sequence ID" value="APC96522.1"/>
    <property type="molecule type" value="Genomic_DNA"/>
</dbReference>
<accession>A0A1J0KS55</accession>
<protein>
    <submittedName>
        <fullName evidence="1">Uncharacterized protein</fullName>
    </submittedName>
</protein>
<keyword evidence="2" id="KW-1185">Reference proteome</keyword>
<dbReference type="RefSeq" id="WP_071664195.1">
    <property type="nucleotide sequence ID" value="NZ_CP009654.1"/>
</dbReference>
<dbReference type="AlphaFoldDB" id="A0A1J0KS55"/>